<feature type="transmembrane region" description="Helical" evidence="1">
    <location>
        <begin position="977"/>
        <end position="999"/>
    </location>
</feature>
<dbReference type="Gene3D" id="3.30.70.1440">
    <property type="entry name" value="Multidrug efflux transporter AcrB pore domain"/>
    <property type="match status" value="1"/>
</dbReference>
<name>A0ABS6JWX3_9BACI</name>
<protein>
    <submittedName>
        <fullName evidence="2">Efflux RND transporter permease subunit</fullName>
    </submittedName>
</protein>
<feature type="transmembrane region" description="Helical" evidence="1">
    <location>
        <begin position="356"/>
        <end position="376"/>
    </location>
</feature>
<dbReference type="InterPro" id="IPR027463">
    <property type="entry name" value="AcrB_DN_DC_subdom"/>
</dbReference>
<organism evidence="2 3">
    <name type="scientific">Evansella alkalicola</name>
    <dbReference type="NCBI Taxonomy" id="745819"/>
    <lineage>
        <taxon>Bacteria</taxon>
        <taxon>Bacillati</taxon>
        <taxon>Bacillota</taxon>
        <taxon>Bacilli</taxon>
        <taxon>Bacillales</taxon>
        <taxon>Bacillaceae</taxon>
        <taxon>Evansella</taxon>
    </lineage>
</organism>
<dbReference type="RefSeq" id="WP_088074179.1">
    <property type="nucleotide sequence ID" value="NZ_JAHQCR010000054.1"/>
</dbReference>
<accession>A0ABS6JWX3</accession>
<reference evidence="2 3" key="1">
    <citation type="submission" date="2021-06" db="EMBL/GenBank/DDBJ databases">
        <title>Bacillus sp. RD4P76, an endophyte from a halophyte.</title>
        <authorList>
            <person name="Sun J.-Q."/>
        </authorList>
    </citation>
    <scope>NUCLEOTIDE SEQUENCE [LARGE SCALE GENOMIC DNA]</scope>
    <source>
        <strain evidence="2 3">JCM 17098</strain>
    </source>
</reference>
<feature type="transmembrane region" description="Helical" evidence="1">
    <location>
        <begin position="526"/>
        <end position="545"/>
    </location>
</feature>
<sequence>MNLLKFIVRRKVLVGLMAVLVVLTGSYAMMKLDKELMPSIDFDGGYVEISAGDLSATEVERTITSLLERQLQTIDGVDRIQSTSSIGRSSIHMTFESGLGEELIKEVESVVNSTTSDIANINYMETGRYGTNQSYEFFMDLADGHMEELTEFAETVLQPRLEALPEVRDVFLGGVVENEISIAFHRDKLTDKGLDITQVIGLIQENNREATLGELSGETDSPLLRWTTGLESLDSVKNMTIPTPEGFIQLDEIATVSLEPLASTSHVWKNGSKDFIFVQIGRVSDVTQIDMAEAIRAELHAIEEEGLVKDFTMNEIVAQADYVQEAIDGVSSNILIGAILALVILLLFLRNVRATFIIGTAIPTSVLLTFLAMWLFDYSFNMLTLIALGLGIGMMVDAAIVILESIYRKKEEGLVNFEAVIEGVKEVATPVFASMLTTIVVFVPIGLVGGEMGEFVLILSAVVAITLISSVVIAFTLIPTLAEKFLKLKQPRDHAKNNAGDYTRKEGMILRSYSRLVAWIVRKKRWSIAIIAIFFSIFVGSLFLVSKVPMTIMPDVLNRYAEVGIDVDNGMTVEEKDALIHDIHASLSDIEDVETNYILDNGGLLYAIINMTKDDDITQDQKSVNEEIMRSLRDLEEEHPVNAVFNAMDGGGGYPVQVNVKGDDFDELQTITANLMEKLNDVDGMVGLTNSIERTSIEELVQMKEDEIEDAGLTVMQIRQVIEEAFIEMPVAEMNVEGSTVPLIVKWAETMDLKEQLLDLTVSTIDGERKLSDFITLTSTNTPNEIRRVDGERFASISADIEDRDLGSVNRDIQNIIDDFTVPTGYSVAVAGDLEQQQELIMEMLLVFAIALFLVYFVMAVQFNHFLHPIIVMSVIPMTLVGAIAGLFITQRELSIMSAMGLVMLVGIVLNNAILLIDRTNKLRLEGYGVEDALIIAGKNRIRPIFMTTLTTAGGMLPLAIASGASGNYQAPMATVIISGLLFATLITLVLIPAVYRLFNATGKGISKVFRFKKQEETNKESRAAS</sequence>
<feature type="transmembrane region" description="Helical" evidence="1">
    <location>
        <begin position="895"/>
        <end position="917"/>
    </location>
</feature>
<keyword evidence="1" id="KW-1133">Transmembrane helix</keyword>
<dbReference type="Gene3D" id="3.30.70.1430">
    <property type="entry name" value="Multidrug efflux transporter AcrB pore domain"/>
    <property type="match status" value="2"/>
</dbReference>
<feature type="transmembrane region" description="Helical" evidence="1">
    <location>
        <begin position="427"/>
        <end position="449"/>
    </location>
</feature>
<evidence type="ECO:0000256" key="1">
    <source>
        <dbReference type="SAM" id="Phobius"/>
    </source>
</evidence>
<dbReference type="SUPFAM" id="SSF82714">
    <property type="entry name" value="Multidrug efflux transporter AcrB TolC docking domain, DN and DC subdomains"/>
    <property type="match status" value="1"/>
</dbReference>
<feature type="transmembrane region" description="Helical" evidence="1">
    <location>
        <begin position="382"/>
        <end position="406"/>
    </location>
</feature>
<feature type="transmembrane region" description="Helical" evidence="1">
    <location>
        <begin position="330"/>
        <end position="349"/>
    </location>
</feature>
<evidence type="ECO:0000313" key="2">
    <source>
        <dbReference type="EMBL" id="MBU9722581.1"/>
    </source>
</evidence>
<dbReference type="PANTHER" id="PTHR32063">
    <property type="match status" value="1"/>
</dbReference>
<comment type="caution">
    <text evidence="2">The sequence shown here is derived from an EMBL/GenBank/DDBJ whole genome shotgun (WGS) entry which is preliminary data.</text>
</comment>
<dbReference type="EMBL" id="JAHQCR010000054">
    <property type="protein sequence ID" value="MBU9722581.1"/>
    <property type="molecule type" value="Genomic_DNA"/>
</dbReference>
<dbReference type="Proteomes" id="UP000790580">
    <property type="component" value="Unassembled WGS sequence"/>
</dbReference>
<evidence type="ECO:0000313" key="3">
    <source>
        <dbReference type="Proteomes" id="UP000790580"/>
    </source>
</evidence>
<dbReference type="PRINTS" id="PR00702">
    <property type="entry name" value="ACRIFLAVINRP"/>
</dbReference>
<keyword evidence="1" id="KW-0812">Transmembrane</keyword>
<keyword evidence="1" id="KW-0472">Membrane</keyword>
<keyword evidence="3" id="KW-1185">Reference proteome</keyword>
<dbReference type="InterPro" id="IPR001036">
    <property type="entry name" value="Acrflvin-R"/>
</dbReference>
<dbReference type="PANTHER" id="PTHR32063:SF0">
    <property type="entry name" value="SWARMING MOTILITY PROTEIN SWRC"/>
    <property type="match status" value="1"/>
</dbReference>
<dbReference type="SUPFAM" id="SSF82866">
    <property type="entry name" value="Multidrug efflux transporter AcrB transmembrane domain"/>
    <property type="match status" value="2"/>
</dbReference>
<dbReference type="Gene3D" id="3.30.70.1320">
    <property type="entry name" value="Multidrug efflux transporter AcrB pore domain like"/>
    <property type="match status" value="1"/>
</dbReference>
<dbReference type="SUPFAM" id="SSF82693">
    <property type="entry name" value="Multidrug efflux transporter AcrB pore domain, PN1, PN2, PC1 and PC2 subdomains"/>
    <property type="match status" value="2"/>
</dbReference>
<feature type="transmembrane region" description="Helical" evidence="1">
    <location>
        <begin position="455"/>
        <end position="482"/>
    </location>
</feature>
<gene>
    <name evidence="2" type="ORF">KS407_14185</name>
</gene>
<proteinExistence type="predicted"/>
<dbReference type="Gene3D" id="3.30.2090.10">
    <property type="entry name" value="Multidrug efflux transporter AcrB TolC docking domain, DN and DC subdomains"/>
    <property type="match status" value="2"/>
</dbReference>
<dbReference type="Pfam" id="PF00873">
    <property type="entry name" value="ACR_tran"/>
    <property type="match status" value="1"/>
</dbReference>
<feature type="transmembrane region" description="Helical" evidence="1">
    <location>
        <begin position="866"/>
        <end position="889"/>
    </location>
</feature>
<feature type="transmembrane region" description="Helical" evidence="1">
    <location>
        <begin position="840"/>
        <end position="859"/>
    </location>
</feature>
<dbReference type="Gene3D" id="1.20.1640.10">
    <property type="entry name" value="Multidrug efflux transporter AcrB transmembrane domain"/>
    <property type="match status" value="2"/>
</dbReference>
<feature type="transmembrane region" description="Helical" evidence="1">
    <location>
        <begin position="945"/>
        <end position="965"/>
    </location>
</feature>